<keyword evidence="8" id="KW-1185">Reference proteome</keyword>
<sequence>MGAFSSIILLVYVAATVLSISEGSERIHSLIRQPVAGTVSAESDPAGFSCLSWRFGVETKNIRDLPTVPKVCQHYVADYMLSDQFLQDSKVVTEEAFKYAKTVKLAGDGKDIWILDVDDSLITHVDFYAQNGFGTEIFDVTALINYLAQGISPALPESLKLYRRLLRLGFKIVLLTGRMEPSRNFTESNLKNVGYHSWEKLILRETGEWNDTTQRAHKSAERRKLVESGYRIIGNMGDQWCDLLGDYPGHRTFKLPNPVFYTE</sequence>
<dbReference type="SMR" id="A0A067E9U0"/>
<dbReference type="CDD" id="cd07535">
    <property type="entry name" value="HAD_VSP"/>
    <property type="match status" value="1"/>
</dbReference>
<name>A0A067E9U0_CITSI</name>
<dbReference type="PANTHER" id="PTHR31284:SF19">
    <property type="entry name" value="VEGETATIVE STORAGE PROTEIN 1-RELATED"/>
    <property type="match status" value="1"/>
</dbReference>
<reference evidence="7 8" key="1">
    <citation type="submission" date="2014-04" db="EMBL/GenBank/DDBJ databases">
        <authorList>
            <consortium name="International Citrus Genome Consortium"/>
            <person name="Gmitter F."/>
            <person name="Chen C."/>
            <person name="Farmerie W."/>
            <person name="Harkins T."/>
            <person name="Desany B."/>
            <person name="Mohiuddin M."/>
            <person name="Kodira C."/>
            <person name="Borodovsky M."/>
            <person name="Lomsadze A."/>
            <person name="Burns P."/>
            <person name="Jenkins J."/>
            <person name="Prochnik S."/>
            <person name="Shu S."/>
            <person name="Chapman J."/>
            <person name="Pitluck S."/>
            <person name="Schmutz J."/>
            <person name="Rokhsar D."/>
        </authorList>
    </citation>
    <scope>NUCLEOTIDE SEQUENCE</scope>
</reference>
<keyword evidence="4" id="KW-0325">Glycoprotein</keyword>
<feature type="chain" id="PRO_5001636272" description="Acid phosphatase" evidence="6">
    <location>
        <begin position="20"/>
        <end position="263"/>
    </location>
</feature>
<dbReference type="EMBL" id="KK785047">
    <property type="protein sequence ID" value="KDO51838.1"/>
    <property type="molecule type" value="Genomic_DNA"/>
</dbReference>
<feature type="signal peptide" evidence="6">
    <location>
        <begin position="1"/>
        <end position="19"/>
    </location>
</feature>
<dbReference type="NCBIfam" id="TIGR01675">
    <property type="entry name" value="plant-AP"/>
    <property type="match status" value="1"/>
</dbReference>
<evidence type="ECO:0000256" key="4">
    <source>
        <dbReference type="ARBA" id="ARBA00023180"/>
    </source>
</evidence>
<dbReference type="Proteomes" id="UP000027120">
    <property type="component" value="Unassembled WGS sequence"/>
</dbReference>
<dbReference type="InterPro" id="IPR036412">
    <property type="entry name" value="HAD-like_sf"/>
</dbReference>
<evidence type="ECO:0000313" key="8">
    <source>
        <dbReference type="Proteomes" id="UP000027120"/>
    </source>
</evidence>
<evidence type="ECO:0000256" key="1">
    <source>
        <dbReference type="ARBA" id="ARBA00002410"/>
    </source>
</evidence>
<dbReference type="GO" id="GO:0045735">
    <property type="term" value="F:nutrient reservoir activity"/>
    <property type="evidence" value="ECO:0007669"/>
    <property type="project" value="UniProtKB-UniRule"/>
</dbReference>
<evidence type="ECO:0000256" key="2">
    <source>
        <dbReference type="ARBA" id="ARBA00022729"/>
    </source>
</evidence>
<protein>
    <recommendedName>
        <fullName evidence="9">Acid phosphatase</fullName>
    </recommendedName>
</protein>
<keyword evidence="3 5" id="KW-0758">Storage protein</keyword>
<dbReference type="GO" id="GO:0003993">
    <property type="term" value="F:acid phosphatase activity"/>
    <property type="evidence" value="ECO:0000318"/>
    <property type="project" value="GO_Central"/>
</dbReference>
<evidence type="ECO:0000256" key="5">
    <source>
        <dbReference type="PIRNR" id="PIRNR002674"/>
    </source>
</evidence>
<evidence type="ECO:0008006" key="9">
    <source>
        <dbReference type="Google" id="ProtNLM"/>
    </source>
</evidence>
<comment type="function">
    <text evidence="1 5">May function as somatic storage protein during early seedling development.</text>
</comment>
<gene>
    <name evidence="7" type="ORF">CISIN_1g024759mg</name>
</gene>
<evidence type="ECO:0000256" key="6">
    <source>
        <dbReference type="SAM" id="SignalP"/>
    </source>
</evidence>
<dbReference type="SUPFAM" id="SSF56784">
    <property type="entry name" value="HAD-like"/>
    <property type="match status" value="1"/>
</dbReference>
<dbReference type="Pfam" id="PF03767">
    <property type="entry name" value="Acid_phosphat_B"/>
    <property type="match status" value="1"/>
</dbReference>
<dbReference type="PANTHER" id="PTHR31284">
    <property type="entry name" value="ACID PHOSPHATASE-LIKE PROTEIN"/>
    <property type="match status" value="1"/>
</dbReference>
<keyword evidence="2 6" id="KW-0732">Signal</keyword>
<evidence type="ECO:0000313" key="7">
    <source>
        <dbReference type="EMBL" id="KDO51838.1"/>
    </source>
</evidence>
<dbReference type="InterPro" id="IPR010028">
    <property type="entry name" value="Acid_phosphatase_pln"/>
</dbReference>
<dbReference type="AlphaFoldDB" id="A0A067E9U0"/>
<dbReference type="GO" id="GO:0006952">
    <property type="term" value="P:defense response"/>
    <property type="evidence" value="ECO:0000318"/>
    <property type="project" value="GO_Central"/>
</dbReference>
<evidence type="ECO:0000256" key="3">
    <source>
        <dbReference type="ARBA" id="ARBA00022761"/>
    </source>
</evidence>
<accession>A0A067E9U0</accession>
<dbReference type="InterPro" id="IPR005519">
    <property type="entry name" value="Acid_phosphat_B-like"/>
</dbReference>
<comment type="similarity">
    <text evidence="5">Belongs to the APS1/VSP family.</text>
</comment>
<proteinExistence type="inferred from homology"/>
<dbReference type="PIRSF" id="PIRSF002674">
    <property type="entry name" value="VSP"/>
    <property type="match status" value="1"/>
</dbReference>
<dbReference type="InterPro" id="IPR023214">
    <property type="entry name" value="HAD_sf"/>
</dbReference>
<organism evidence="7 8">
    <name type="scientific">Citrus sinensis</name>
    <name type="common">Sweet orange</name>
    <name type="synonym">Citrus aurantium var. sinensis</name>
    <dbReference type="NCBI Taxonomy" id="2711"/>
    <lineage>
        <taxon>Eukaryota</taxon>
        <taxon>Viridiplantae</taxon>
        <taxon>Streptophyta</taxon>
        <taxon>Embryophyta</taxon>
        <taxon>Tracheophyta</taxon>
        <taxon>Spermatophyta</taxon>
        <taxon>Magnoliopsida</taxon>
        <taxon>eudicotyledons</taxon>
        <taxon>Gunneridae</taxon>
        <taxon>Pentapetalae</taxon>
        <taxon>rosids</taxon>
        <taxon>malvids</taxon>
        <taxon>Sapindales</taxon>
        <taxon>Rutaceae</taxon>
        <taxon>Aurantioideae</taxon>
        <taxon>Citrus</taxon>
    </lineage>
</organism>
<dbReference type="InterPro" id="IPR014403">
    <property type="entry name" value="APS1/VSP"/>
</dbReference>
<dbReference type="PaxDb" id="2711-XP_006465709.1"/>
<dbReference type="Gene3D" id="3.40.50.1000">
    <property type="entry name" value="HAD superfamily/HAD-like"/>
    <property type="match status" value="1"/>
</dbReference>
<dbReference type="eggNOG" id="ENOG502QU6T">
    <property type="taxonomic scope" value="Eukaryota"/>
</dbReference>